<feature type="transmembrane region" description="Helical" evidence="13">
    <location>
        <begin position="200"/>
        <end position="222"/>
    </location>
</feature>
<evidence type="ECO:0000256" key="9">
    <source>
        <dbReference type="ARBA" id="ARBA00023136"/>
    </source>
</evidence>
<keyword evidence="6 13" id="KW-1133">Transmembrane helix</keyword>
<evidence type="ECO:0000256" key="5">
    <source>
        <dbReference type="ARBA" id="ARBA00022692"/>
    </source>
</evidence>
<proteinExistence type="inferred from homology"/>
<dbReference type="AlphaFoldDB" id="A0A212LVG5"/>
<accession>A0A212LVG5</accession>
<sequence length="338" mass="37596">MLARGGWTDPSLLILVINHETLRGRGAKLRNYLIKRCLALIPLLLAVSFLSFALIAMVPADPAEVALRVNEIVPTPEAVEALRAELGLNKPFLIRYGDWLWKALHLDFGKSYINDRLVLDEILRCLPATLELAAAALVLVVAVSLPVGILGALFANRAFDRILRVLVFIGTAMPGYWVGLLLIWFFSIKLNLLPTSGSGSFSHLILPAVALSLTYISTYVRLIRSNMLENMRENYVLYGRVRGLSEKRILLAHVLKNSLQTSITAIGMSIPQLLAGTVIIENIFAWPGIGRLCISAIFNRDYPVIQLYILLMAVLFILCNLIVDIIHHSLDPRLREGR</sequence>
<keyword evidence="7" id="KW-0406">Ion transport</keyword>
<dbReference type="NCBIfam" id="TIGR02789">
    <property type="entry name" value="nickel_nikB"/>
    <property type="match status" value="1"/>
</dbReference>
<feature type="transmembrane region" description="Helical" evidence="13">
    <location>
        <begin position="132"/>
        <end position="153"/>
    </location>
</feature>
<dbReference type="GO" id="GO:0005886">
    <property type="term" value="C:plasma membrane"/>
    <property type="evidence" value="ECO:0007669"/>
    <property type="project" value="UniProtKB-SubCell"/>
</dbReference>
<dbReference type="Pfam" id="PF00528">
    <property type="entry name" value="BPD_transp_1"/>
    <property type="match status" value="1"/>
</dbReference>
<evidence type="ECO:0000259" key="14">
    <source>
        <dbReference type="PROSITE" id="PS50928"/>
    </source>
</evidence>
<evidence type="ECO:0000313" key="15">
    <source>
        <dbReference type="EMBL" id="SCM81615.1"/>
    </source>
</evidence>
<dbReference type="InterPro" id="IPR050036">
    <property type="entry name" value="CntB"/>
</dbReference>
<evidence type="ECO:0000256" key="3">
    <source>
        <dbReference type="ARBA" id="ARBA00022475"/>
    </source>
</evidence>
<keyword evidence="8" id="KW-0921">Nickel transport</keyword>
<feature type="transmembrane region" description="Helical" evidence="13">
    <location>
        <begin position="37"/>
        <end position="58"/>
    </location>
</feature>
<evidence type="ECO:0000256" key="2">
    <source>
        <dbReference type="ARBA" id="ARBA00022448"/>
    </source>
</evidence>
<comment type="similarity">
    <text evidence="10">Belongs to the binding-protein-dependent transport system permease family. OppBC subfamily.</text>
</comment>
<dbReference type="InterPro" id="IPR045621">
    <property type="entry name" value="BPD_transp_1_N"/>
</dbReference>
<dbReference type="InterPro" id="IPR050045">
    <property type="entry name" value="Opp2B"/>
</dbReference>
<feature type="transmembrane region" description="Helical" evidence="13">
    <location>
        <begin position="165"/>
        <end position="188"/>
    </location>
</feature>
<keyword evidence="2 13" id="KW-0813">Transport</keyword>
<comment type="subcellular location">
    <subcellularLocation>
        <location evidence="1 13">Cell membrane</location>
        <topology evidence="1 13">Multi-pass membrane protein</topology>
    </subcellularLocation>
</comment>
<feature type="domain" description="ABC transmembrane type-1" evidence="14">
    <location>
        <begin position="126"/>
        <end position="323"/>
    </location>
</feature>
<dbReference type="Pfam" id="PF19300">
    <property type="entry name" value="BPD_transp_1_N"/>
    <property type="match status" value="1"/>
</dbReference>
<protein>
    <recommendedName>
        <fullName evidence="12">Nickel import system permease protein NikB</fullName>
    </recommendedName>
</protein>
<dbReference type="SUPFAM" id="SSF161098">
    <property type="entry name" value="MetI-like"/>
    <property type="match status" value="1"/>
</dbReference>
<dbReference type="GO" id="GO:0015099">
    <property type="term" value="F:nickel cation transmembrane transporter activity"/>
    <property type="evidence" value="ECO:0007669"/>
    <property type="project" value="InterPro"/>
</dbReference>
<dbReference type="InterPro" id="IPR035906">
    <property type="entry name" value="MetI-like_sf"/>
</dbReference>
<evidence type="ECO:0000256" key="7">
    <source>
        <dbReference type="ARBA" id="ARBA00023065"/>
    </source>
</evidence>
<keyword evidence="9 13" id="KW-0472">Membrane</keyword>
<feature type="transmembrane region" description="Helical" evidence="13">
    <location>
        <begin position="304"/>
        <end position="326"/>
    </location>
</feature>
<evidence type="ECO:0000256" key="11">
    <source>
        <dbReference type="ARBA" id="ARBA00038669"/>
    </source>
</evidence>
<evidence type="ECO:0000256" key="10">
    <source>
        <dbReference type="ARBA" id="ARBA00024202"/>
    </source>
</evidence>
<dbReference type="InterPro" id="IPR014156">
    <property type="entry name" value="Nickel_NikB"/>
</dbReference>
<dbReference type="Gene3D" id="1.10.3720.10">
    <property type="entry name" value="MetI-like"/>
    <property type="match status" value="1"/>
</dbReference>
<name>A0A212LVG5_9FIRM</name>
<evidence type="ECO:0000256" key="12">
    <source>
        <dbReference type="ARBA" id="ARBA00044774"/>
    </source>
</evidence>
<dbReference type="NCBIfam" id="NF045470">
    <property type="entry name" value="Opp2B"/>
    <property type="match status" value="1"/>
</dbReference>
<dbReference type="PANTHER" id="PTHR43163">
    <property type="entry name" value="DIPEPTIDE TRANSPORT SYSTEM PERMEASE PROTEIN DPPB-RELATED"/>
    <property type="match status" value="1"/>
</dbReference>
<reference evidence="15" key="1">
    <citation type="submission" date="2016-08" db="EMBL/GenBank/DDBJ databases">
        <authorList>
            <person name="Seilhamer J.J."/>
        </authorList>
    </citation>
    <scope>NUCLEOTIDE SEQUENCE</scope>
    <source>
        <strain evidence="15">86</strain>
    </source>
</reference>
<dbReference type="NCBIfam" id="NF045469">
    <property type="entry name" value="Opp1B"/>
    <property type="match status" value="1"/>
</dbReference>
<dbReference type="InterPro" id="IPR000515">
    <property type="entry name" value="MetI-like"/>
</dbReference>
<dbReference type="CDD" id="cd06261">
    <property type="entry name" value="TM_PBP2"/>
    <property type="match status" value="1"/>
</dbReference>
<evidence type="ECO:0000256" key="8">
    <source>
        <dbReference type="ARBA" id="ARBA00023112"/>
    </source>
</evidence>
<gene>
    <name evidence="15" type="primary">nikB</name>
    <name evidence="15" type="ORF">KL86SPO_40099</name>
</gene>
<dbReference type="PROSITE" id="PS50928">
    <property type="entry name" value="ABC_TM1"/>
    <property type="match status" value="1"/>
</dbReference>
<evidence type="ECO:0000256" key="6">
    <source>
        <dbReference type="ARBA" id="ARBA00022989"/>
    </source>
</evidence>
<keyword evidence="3" id="KW-1003">Cell membrane</keyword>
<dbReference type="GO" id="GO:0071916">
    <property type="term" value="F:dipeptide transmembrane transporter activity"/>
    <property type="evidence" value="ECO:0007669"/>
    <property type="project" value="TreeGrafter"/>
</dbReference>
<evidence type="ECO:0000256" key="13">
    <source>
        <dbReference type="RuleBase" id="RU363032"/>
    </source>
</evidence>
<keyword evidence="4" id="KW-0533">Nickel</keyword>
<keyword evidence="5 13" id="KW-0812">Transmembrane</keyword>
<evidence type="ECO:0000256" key="1">
    <source>
        <dbReference type="ARBA" id="ARBA00004651"/>
    </source>
</evidence>
<comment type="subunit">
    <text evidence="11">The complex is composed of two ATP-binding proteins (NikD and NikE), two transmembrane proteins (NikB and NikC) and a solute-binding protein (NikA).</text>
</comment>
<evidence type="ECO:0000256" key="4">
    <source>
        <dbReference type="ARBA" id="ARBA00022596"/>
    </source>
</evidence>
<dbReference type="EMBL" id="FMJE01000004">
    <property type="protein sequence ID" value="SCM81615.1"/>
    <property type="molecule type" value="Genomic_DNA"/>
</dbReference>
<organism evidence="15">
    <name type="scientific">uncultured Sporomusa sp</name>
    <dbReference type="NCBI Taxonomy" id="307249"/>
    <lineage>
        <taxon>Bacteria</taxon>
        <taxon>Bacillati</taxon>
        <taxon>Bacillota</taxon>
        <taxon>Negativicutes</taxon>
        <taxon>Selenomonadales</taxon>
        <taxon>Sporomusaceae</taxon>
        <taxon>Sporomusa</taxon>
        <taxon>environmental samples</taxon>
    </lineage>
</organism>
<dbReference type="PANTHER" id="PTHR43163:SF6">
    <property type="entry name" value="DIPEPTIDE TRANSPORT SYSTEM PERMEASE PROTEIN DPPB-RELATED"/>
    <property type="match status" value="1"/>
</dbReference>